<evidence type="ECO:0000256" key="3">
    <source>
        <dbReference type="ARBA" id="ARBA00023163"/>
    </source>
</evidence>
<dbReference type="Gene3D" id="1.10.10.10">
    <property type="entry name" value="Winged helix-like DNA-binding domain superfamily/Winged helix DNA-binding domain"/>
    <property type="match status" value="1"/>
</dbReference>
<sequence>MGDPDDTPPPAALRHFSASLPMLLLRAREAVMLRFRVMLRAHGLTEQQWRVLRALTTVETIEASELALATFLLGPSLSRILRDLEGQGLIATGTHAADQRRKLVRLTAAGGERIAAVAPRSEAIYAEITGRFGEARLAALQGLLAELQASLAQDGE</sequence>
<protein>
    <submittedName>
        <fullName evidence="5">HTH-type transcriptional regulator FarR</fullName>
    </submittedName>
</protein>
<dbReference type="Proteomes" id="UP001055167">
    <property type="component" value="Unassembled WGS sequence"/>
</dbReference>
<evidence type="ECO:0000259" key="4">
    <source>
        <dbReference type="PROSITE" id="PS50995"/>
    </source>
</evidence>
<keyword evidence="3" id="KW-0804">Transcription</keyword>
<dbReference type="InterPro" id="IPR000835">
    <property type="entry name" value="HTH_MarR-typ"/>
</dbReference>
<dbReference type="InterPro" id="IPR036388">
    <property type="entry name" value="WH-like_DNA-bd_sf"/>
</dbReference>
<feature type="domain" description="HTH marR-type" evidence="4">
    <location>
        <begin position="17"/>
        <end position="149"/>
    </location>
</feature>
<name>A0ABQ4QUY6_9HYPH</name>
<dbReference type="InterPro" id="IPR036390">
    <property type="entry name" value="WH_DNA-bd_sf"/>
</dbReference>
<dbReference type="SMART" id="SM00347">
    <property type="entry name" value="HTH_MARR"/>
    <property type="match status" value="1"/>
</dbReference>
<organism evidence="5 6">
    <name type="scientific">Methylobacterium crusticola</name>
    <dbReference type="NCBI Taxonomy" id="1697972"/>
    <lineage>
        <taxon>Bacteria</taxon>
        <taxon>Pseudomonadati</taxon>
        <taxon>Pseudomonadota</taxon>
        <taxon>Alphaproteobacteria</taxon>
        <taxon>Hyphomicrobiales</taxon>
        <taxon>Methylobacteriaceae</taxon>
        <taxon>Methylobacterium</taxon>
    </lineage>
</organism>
<dbReference type="SUPFAM" id="SSF46785">
    <property type="entry name" value="Winged helix' DNA-binding domain"/>
    <property type="match status" value="1"/>
</dbReference>
<dbReference type="PROSITE" id="PS01117">
    <property type="entry name" value="HTH_MARR_1"/>
    <property type="match status" value="1"/>
</dbReference>
<dbReference type="PANTHER" id="PTHR33164:SF13">
    <property type="entry name" value="4-HYDROXYPHENYLACETATE CATABOLISM PROTEIN"/>
    <property type="match status" value="1"/>
</dbReference>
<accession>A0ABQ4QUY6</accession>
<dbReference type="InterPro" id="IPR039422">
    <property type="entry name" value="MarR/SlyA-like"/>
</dbReference>
<evidence type="ECO:0000313" key="6">
    <source>
        <dbReference type="Proteomes" id="UP001055167"/>
    </source>
</evidence>
<keyword evidence="1" id="KW-0805">Transcription regulation</keyword>
<keyword evidence="6" id="KW-1185">Reference proteome</keyword>
<reference evidence="5" key="2">
    <citation type="submission" date="2021-08" db="EMBL/GenBank/DDBJ databases">
        <authorList>
            <person name="Tani A."/>
            <person name="Ola A."/>
            <person name="Ogura Y."/>
            <person name="Katsura K."/>
            <person name="Hayashi T."/>
        </authorList>
    </citation>
    <scope>NUCLEOTIDE SEQUENCE</scope>
    <source>
        <strain evidence="5">KCTC 52305</strain>
    </source>
</reference>
<dbReference type="PANTHER" id="PTHR33164">
    <property type="entry name" value="TRANSCRIPTIONAL REGULATOR, MARR FAMILY"/>
    <property type="match status" value="1"/>
</dbReference>
<evidence type="ECO:0000256" key="1">
    <source>
        <dbReference type="ARBA" id="ARBA00023015"/>
    </source>
</evidence>
<reference evidence="5" key="1">
    <citation type="journal article" date="2021" name="Front. Microbiol.">
        <title>Comprehensive Comparative Genomics and Phenotyping of Methylobacterium Species.</title>
        <authorList>
            <person name="Alessa O."/>
            <person name="Ogura Y."/>
            <person name="Fujitani Y."/>
            <person name="Takami H."/>
            <person name="Hayashi T."/>
            <person name="Sahin N."/>
            <person name="Tani A."/>
        </authorList>
    </citation>
    <scope>NUCLEOTIDE SEQUENCE</scope>
    <source>
        <strain evidence="5">KCTC 52305</strain>
    </source>
</reference>
<evidence type="ECO:0000256" key="2">
    <source>
        <dbReference type="ARBA" id="ARBA00023125"/>
    </source>
</evidence>
<dbReference type="InterPro" id="IPR023187">
    <property type="entry name" value="Tscrpt_reg_MarR-type_CS"/>
</dbReference>
<gene>
    <name evidence="5" type="primary">farR</name>
    <name evidence="5" type="ORF">OPKNFCMD_1882</name>
</gene>
<dbReference type="InterPro" id="IPR012712">
    <property type="entry name" value="HpaR/FarR"/>
</dbReference>
<dbReference type="PROSITE" id="PS50995">
    <property type="entry name" value="HTH_MARR_2"/>
    <property type="match status" value="1"/>
</dbReference>
<dbReference type="Pfam" id="PF12802">
    <property type="entry name" value="MarR_2"/>
    <property type="match status" value="1"/>
</dbReference>
<proteinExistence type="predicted"/>
<keyword evidence="2" id="KW-0238">DNA-binding</keyword>
<dbReference type="RefSeq" id="WP_238313151.1">
    <property type="nucleotide sequence ID" value="NZ_BPQH01000005.1"/>
</dbReference>
<dbReference type="NCBIfam" id="TIGR02337">
    <property type="entry name" value="HpaR"/>
    <property type="match status" value="1"/>
</dbReference>
<evidence type="ECO:0000313" key="5">
    <source>
        <dbReference type="EMBL" id="GJD49152.1"/>
    </source>
</evidence>
<comment type="caution">
    <text evidence="5">The sequence shown here is derived from an EMBL/GenBank/DDBJ whole genome shotgun (WGS) entry which is preliminary data.</text>
</comment>
<dbReference type="EMBL" id="BPQH01000005">
    <property type="protein sequence ID" value="GJD49152.1"/>
    <property type="molecule type" value="Genomic_DNA"/>
</dbReference>